<evidence type="ECO:0000313" key="3">
    <source>
        <dbReference type="EMBL" id="KXJ94806.1"/>
    </source>
</evidence>
<keyword evidence="2" id="KW-0472">Membrane</keyword>
<dbReference type="AlphaFoldDB" id="A0A136JCE4"/>
<feature type="region of interest" description="Disordered" evidence="1">
    <location>
        <begin position="560"/>
        <end position="585"/>
    </location>
</feature>
<evidence type="ECO:0000256" key="1">
    <source>
        <dbReference type="SAM" id="MobiDB-lite"/>
    </source>
</evidence>
<feature type="compositionally biased region" description="Basic and acidic residues" evidence="1">
    <location>
        <begin position="19"/>
        <end position="35"/>
    </location>
</feature>
<protein>
    <submittedName>
        <fullName evidence="3">Uncharacterized protein</fullName>
    </submittedName>
</protein>
<feature type="region of interest" description="Disordered" evidence="1">
    <location>
        <begin position="1"/>
        <end position="64"/>
    </location>
</feature>
<gene>
    <name evidence="3" type="ORF">Micbo1qcDRAFT_232214</name>
</gene>
<feature type="region of interest" description="Disordered" evidence="1">
    <location>
        <begin position="174"/>
        <end position="219"/>
    </location>
</feature>
<dbReference type="EMBL" id="KQ964247">
    <property type="protein sequence ID" value="KXJ94806.1"/>
    <property type="molecule type" value="Genomic_DNA"/>
</dbReference>
<keyword evidence="2" id="KW-1133">Transmembrane helix</keyword>
<feature type="compositionally biased region" description="Low complexity" evidence="1">
    <location>
        <begin position="575"/>
        <end position="585"/>
    </location>
</feature>
<feature type="transmembrane region" description="Helical" evidence="2">
    <location>
        <begin position="91"/>
        <end position="114"/>
    </location>
</feature>
<feature type="compositionally biased region" description="Low complexity" evidence="1">
    <location>
        <begin position="36"/>
        <end position="48"/>
    </location>
</feature>
<accession>A0A136JCE4</accession>
<reference evidence="4" key="1">
    <citation type="submission" date="2016-02" db="EMBL/GenBank/DDBJ databases">
        <title>Draft genome sequence of Microdochium bolleyi, a fungal endophyte of beachgrass.</title>
        <authorList>
            <consortium name="DOE Joint Genome Institute"/>
            <person name="David A.S."/>
            <person name="May G."/>
            <person name="Haridas S."/>
            <person name="Lim J."/>
            <person name="Wang M."/>
            <person name="Labutti K."/>
            <person name="Lipzen A."/>
            <person name="Barry K."/>
            <person name="Grigoriev I.V."/>
        </authorList>
    </citation>
    <scope>NUCLEOTIDE SEQUENCE [LARGE SCALE GENOMIC DNA]</scope>
    <source>
        <strain evidence="4">J235TASD1</strain>
    </source>
</reference>
<proteinExistence type="predicted"/>
<dbReference type="Proteomes" id="UP000070501">
    <property type="component" value="Unassembled WGS sequence"/>
</dbReference>
<feature type="compositionally biased region" description="Polar residues" evidence="1">
    <location>
        <begin position="560"/>
        <end position="569"/>
    </location>
</feature>
<feature type="compositionally biased region" description="Acidic residues" evidence="1">
    <location>
        <begin position="198"/>
        <end position="213"/>
    </location>
</feature>
<sequence length="698" mass="77596">MDQNGRQEASGLLSGRSRTSQDDEYHEKQARRDEGSTSSSRSSGAYSRADGDDYEFDSTSPTSSAYPSYRVKSAFARFLQSAGASGRRRMVLGLASMVLVSLLFWGFGVHTMLLKEKEKFLSSSHSGSQSTTTEATATPTVVPTPAVTHAELPASWDASPSNPEDDLRVTLAEPTTTETVSEPPAAEDNSVDVPASGNDDDSELASDAGEADSEPSHPAHSVVPAIVTLDEHGHNRKPSNTSDFCTTWPVDNAGKYNAKKIPADKRHKLTSGAPPGGWKKPAGLKVIAMVFYGRKRNVDILDCYLRQNLVSNGGYLDEVRFMVKTTNEDDIEWLRAFVKNVDGYTYQDLDLCTTQNGYGCIWEYADEDDTLYIKIDDDILYIHQDAIPQLVHTRLVLTQPYAISAQLVNSPVSGLQQYHSGAIHPFIPDPYSHPTRRPGEEWRPSKWGVLAKGMKALTEGAKMDVESPYEGHPWVLMSSSLEDMSNLIRTPMGDWQVHRGNDPAFGPGWKNWAIAAQQEYSLLYNIELDEMDRYHFGRPLRYKKAPPFPVATMVPERITPSTATSSANGKPTAVSQSQQQHQQRSTIVNTLPNVGGENLFDMQYNRYNLNFIAVWGRDVKLGLPIGDDEADMSQFIPRRLGRPFIIDTRAIVAHNSFFTQHGGIRHSDLLDRWRALSNELACKPDNLKVPWDFRCKGF</sequence>
<evidence type="ECO:0000313" key="4">
    <source>
        <dbReference type="Proteomes" id="UP000070501"/>
    </source>
</evidence>
<dbReference type="STRING" id="196109.A0A136JCE4"/>
<name>A0A136JCE4_9PEZI</name>
<dbReference type="InParanoid" id="A0A136JCE4"/>
<keyword evidence="2" id="KW-0812">Transmembrane</keyword>
<dbReference type="OrthoDB" id="5593235at2759"/>
<organism evidence="3 4">
    <name type="scientific">Microdochium bolleyi</name>
    <dbReference type="NCBI Taxonomy" id="196109"/>
    <lineage>
        <taxon>Eukaryota</taxon>
        <taxon>Fungi</taxon>
        <taxon>Dikarya</taxon>
        <taxon>Ascomycota</taxon>
        <taxon>Pezizomycotina</taxon>
        <taxon>Sordariomycetes</taxon>
        <taxon>Xylariomycetidae</taxon>
        <taxon>Xylariales</taxon>
        <taxon>Microdochiaceae</taxon>
        <taxon>Microdochium</taxon>
    </lineage>
</organism>
<feature type="compositionally biased region" description="Low complexity" evidence="1">
    <location>
        <begin position="174"/>
        <end position="187"/>
    </location>
</feature>
<keyword evidence="4" id="KW-1185">Reference proteome</keyword>
<evidence type="ECO:0000256" key="2">
    <source>
        <dbReference type="SAM" id="Phobius"/>
    </source>
</evidence>